<name>A7AY30_MEDG7</name>
<reference evidence="2 3" key="1">
    <citation type="submission" date="2007-04" db="EMBL/GenBank/DDBJ databases">
        <authorList>
            <person name="Fulton L."/>
            <person name="Clifton S."/>
            <person name="Fulton B."/>
            <person name="Xu J."/>
            <person name="Minx P."/>
            <person name="Pepin K.H."/>
            <person name="Johnson M."/>
            <person name="Thiruvilangam P."/>
            <person name="Bhonagiri V."/>
            <person name="Nash W.E."/>
            <person name="Mardis E.R."/>
            <person name="Wilson R.K."/>
        </authorList>
    </citation>
    <scope>NUCLEOTIDE SEQUENCE [LARGE SCALE GENOMIC DNA]</scope>
    <source>
        <strain evidence="2 3">ATCC 29149</strain>
    </source>
</reference>
<dbReference type="AlphaFoldDB" id="A7AY30"/>
<dbReference type="GeneID" id="57433407"/>
<gene>
    <name evidence="2" type="ORF">RUMGNA_00195</name>
</gene>
<feature type="coiled-coil region" evidence="1">
    <location>
        <begin position="61"/>
        <end position="95"/>
    </location>
</feature>
<sequence length="183" mass="21183">MTTKEQERQAIEKIRKIVEGLGENSYVGFAMEGVLELAEDNIREDTAYSMKKNAEIAWEREDKAEKENKDLKKEVEDLKKTVEKREATISELNTELCNARAEAKANEIPEELVQEMYCMAYDKEAEADGKMEKAADRMAAVIVAGEDACGFAEEYKKQKENRSRYRKVMEELDKRERRRAGRE</sequence>
<reference evidence="2 3" key="2">
    <citation type="submission" date="2007-06" db="EMBL/GenBank/DDBJ databases">
        <title>Draft genome sequence of Ruminococcus gnavus (ATCC 29149).</title>
        <authorList>
            <person name="Sudarsanam P."/>
            <person name="Ley R."/>
            <person name="Guruge J."/>
            <person name="Turnbaugh P.J."/>
            <person name="Mahowald M."/>
            <person name="Liep D."/>
            <person name="Gordon J."/>
        </authorList>
    </citation>
    <scope>NUCLEOTIDE SEQUENCE [LARGE SCALE GENOMIC DNA]</scope>
    <source>
        <strain evidence="2 3">ATCC 29149</strain>
    </source>
</reference>
<dbReference type="Proteomes" id="UP000004410">
    <property type="component" value="Unassembled WGS sequence"/>
</dbReference>
<evidence type="ECO:0000256" key="1">
    <source>
        <dbReference type="SAM" id="Coils"/>
    </source>
</evidence>
<dbReference type="EMBL" id="AAYG02000002">
    <property type="protein sequence ID" value="EDN79427.1"/>
    <property type="molecule type" value="Genomic_DNA"/>
</dbReference>
<protein>
    <submittedName>
        <fullName evidence="2">Uncharacterized protein</fullName>
    </submittedName>
</protein>
<dbReference type="PaxDb" id="411470-RUMGNA_00195"/>
<organism evidence="2 3">
    <name type="scientific">Mediterraneibacter gnavus (strain ATCC 29149 / DSM 114966 / JCM 6515 / VPI C7-9)</name>
    <name type="common">Ruminococcus gnavus</name>
    <dbReference type="NCBI Taxonomy" id="411470"/>
    <lineage>
        <taxon>Bacteria</taxon>
        <taxon>Bacillati</taxon>
        <taxon>Bacillota</taxon>
        <taxon>Clostridia</taxon>
        <taxon>Lachnospirales</taxon>
        <taxon>Lachnospiraceae</taxon>
        <taxon>Mediterraneibacter</taxon>
    </lineage>
</organism>
<accession>A7AY30</accession>
<evidence type="ECO:0000313" key="3">
    <source>
        <dbReference type="Proteomes" id="UP000004410"/>
    </source>
</evidence>
<proteinExistence type="predicted"/>
<dbReference type="RefSeq" id="WP_004840179.1">
    <property type="nucleotide sequence ID" value="NZ_AAYG02000002.1"/>
</dbReference>
<comment type="caution">
    <text evidence="2">The sequence shown here is derived from an EMBL/GenBank/DDBJ whole genome shotgun (WGS) entry which is preliminary data.</text>
</comment>
<evidence type="ECO:0000313" key="2">
    <source>
        <dbReference type="EMBL" id="EDN79427.1"/>
    </source>
</evidence>
<dbReference type="eggNOG" id="ENOG5033KZ4">
    <property type="taxonomic scope" value="Bacteria"/>
</dbReference>
<keyword evidence="1" id="KW-0175">Coiled coil</keyword>